<dbReference type="EMBL" id="AEIU01000074">
    <property type="protein sequence ID" value="EFP96460.1"/>
    <property type="molecule type" value="Genomic_DNA"/>
</dbReference>
<name>E3BK75_9VIBR</name>
<evidence type="ECO:0000313" key="2">
    <source>
        <dbReference type="Proteomes" id="UP000002943"/>
    </source>
</evidence>
<keyword evidence="2" id="KW-1185">Reference proteome</keyword>
<reference evidence="1 2" key="1">
    <citation type="journal article" date="2012" name="Int. J. Syst. Evol. Microbiol.">
        <title>Vibrio caribbeanicus sp. nov., isolated from the marine sponge Scleritoderma cyanea.</title>
        <authorList>
            <person name="Hoffmann M."/>
            <person name="Monday S.R."/>
            <person name="Allard M.W."/>
            <person name="Strain E.A."/>
            <person name="Whittaker P."/>
            <person name="Naum M."/>
            <person name="McCarthy P.J."/>
            <person name="Lopez J.V."/>
            <person name="Fischer M."/>
            <person name="Brown E.W."/>
        </authorList>
    </citation>
    <scope>NUCLEOTIDE SEQUENCE [LARGE SCALE GENOMIC DNA]</scope>
    <source>
        <strain evidence="1 2">ATCC BAA-2122</strain>
    </source>
</reference>
<accession>E3BK75</accession>
<evidence type="ECO:0000313" key="1">
    <source>
        <dbReference type="EMBL" id="EFP96460.1"/>
    </source>
</evidence>
<gene>
    <name evidence="1" type="ORF">VIBC2010_04759</name>
</gene>
<protein>
    <submittedName>
        <fullName evidence="1">Uncharacterized protein</fullName>
    </submittedName>
</protein>
<proteinExistence type="predicted"/>
<comment type="caution">
    <text evidence="1">The sequence shown here is derived from an EMBL/GenBank/DDBJ whole genome shotgun (WGS) entry which is preliminary data.</text>
</comment>
<dbReference type="AlphaFoldDB" id="E3BK75"/>
<sequence>MFNPYLIVTTFHLREDAIIPLSIIMLYASSSWKALLNRFNVEVNVEGLNGIKINFHALCLD</sequence>
<organism evidence="1 2">
    <name type="scientific">Vibrio caribbeanicus ATCC BAA-2122</name>
    <dbReference type="NCBI Taxonomy" id="796620"/>
    <lineage>
        <taxon>Bacteria</taxon>
        <taxon>Pseudomonadati</taxon>
        <taxon>Pseudomonadota</taxon>
        <taxon>Gammaproteobacteria</taxon>
        <taxon>Vibrionales</taxon>
        <taxon>Vibrionaceae</taxon>
        <taxon>Vibrio</taxon>
    </lineage>
</organism>
<dbReference type="Proteomes" id="UP000002943">
    <property type="component" value="Unassembled WGS sequence"/>
</dbReference>